<evidence type="ECO:0000313" key="2">
    <source>
        <dbReference type="Proteomes" id="UP000468581"/>
    </source>
</evidence>
<organism evidence="1 2">
    <name type="scientific">Leptobacterium flavescens</name>
    <dbReference type="NCBI Taxonomy" id="472055"/>
    <lineage>
        <taxon>Bacteria</taxon>
        <taxon>Pseudomonadati</taxon>
        <taxon>Bacteroidota</taxon>
        <taxon>Flavobacteriia</taxon>
        <taxon>Flavobacteriales</taxon>
        <taxon>Flavobacteriaceae</taxon>
        <taxon>Leptobacterium</taxon>
    </lineage>
</organism>
<proteinExistence type="predicted"/>
<protein>
    <submittedName>
        <fullName evidence="1">Uncharacterized protein</fullName>
    </submittedName>
</protein>
<name>A0A6P0UF84_9FLAO</name>
<keyword evidence="2" id="KW-1185">Reference proteome</keyword>
<comment type="caution">
    <text evidence="1">The sequence shown here is derived from an EMBL/GenBank/DDBJ whole genome shotgun (WGS) entry which is preliminary data.</text>
</comment>
<sequence>MKNTLMLFGILIFLQACSPSKEKYLENNRFDLTSSDFNFPEKDFKIIGFGAYHGSAKTEQAEHHLIRSLAGSGTVKYYLPETDFSIGHYFNKYLETGDTLLLKDLVYHYGIRVPQDRTIETYNKWKEIKGLNDQLPEKNKLTVVGVDLMVSYKYSCKHLMEIVDFTQIEDDSFRQVVNMVESDTTDFSPYYDSYSKKVLKDFVTDYEKKPEDFDQYISDPFSFKHIVDNLKQTFMVFSAEREKRIYKNYTALSDLYDFENNPQFFRYGFFHIEKEREGGNPSFFTMLLENNVYSKEEVLSTIGYLTKSRVLWERVYEDGEYKSYKTEGGYGIGDYEKEYFLGIENLKKTRMSDITLFRLNQQSTPYNDGNPDLIEVVMQDSESNGELVKGKSTTDFIDYAILISDSKASIPIEEMK</sequence>
<reference evidence="1 2" key="1">
    <citation type="submission" date="2020-01" db="EMBL/GenBank/DDBJ databases">
        <title>Leptobacterium flavescens.</title>
        <authorList>
            <person name="Wang G."/>
        </authorList>
    </citation>
    <scope>NUCLEOTIDE SEQUENCE [LARGE SCALE GENOMIC DNA]</scope>
    <source>
        <strain evidence="1 2">KCTC 22160</strain>
    </source>
</reference>
<accession>A0A6P0UF84</accession>
<dbReference type="PROSITE" id="PS51257">
    <property type="entry name" value="PROKAR_LIPOPROTEIN"/>
    <property type="match status" value="1"/>
</dbReference>
<evidence type="ECO:0000313" key="1">
    <source>
        <dbReference type="EMBL" id="NER11934.1"/>
    </source>
</evidence>
<dbReference type="SUPFAM" id="SSF159501">
    <property type="entry name" value="EreA/ChaN-like"/>
    <property type="match status" value="1"/>
</dbReference>
<dbReference type="EMBL" id="JAABOO010000001">
    <property type="protein sequence ID" value="NER11934.1"/>
    <property type="molecule type" value="Genomic_DNA"/>
</dbReference>
<dbReference type="RefSeq" id="WP_163604977.1">
    <property type="nucleotide sequence ID" value="NZ_JAABOO010000001.1"/>
</dbReference>
<dbReference type="AlphaFoldDB" id="A0A6P0UF84"/>
<dbReference type="Proteomes" id="UP000468581">
    <property type="component" value="Unassembled WGS sequence"/>
</dbReference>
<gene>
    <name evidence="1" type="ORF">GWK08_00645</name>
</gene>